<dbReference type="RefSeq" id="WP_017591786.1">
    <property type="nucleotide sequence ID" value="NZ_BAAAJD010000199.1"/>
</dbReference>
<evidence type="ECO:0000313" key="3">
    <source>
        <dbReference type="Proteomes" id="UP000572635"/>
    </source>
</evidence>
<evidence type="ECO:0000256" key="1">
    <source>
        <dbReference type="SAM" id="MobiDB-lite"/>
    </source>
</evidence>
<gene>
    <name evidence="2" type="ORF">HDA36_000807</name>
</gene>
<dbReference type="Gene3D" id="3.30.160.240">
    <property type="entry name" value="Rv1738"/>
    <property type="match status" value="1"/>
</dbReference>
<sequence length="91" mass="9883">MHTMKRWNIEILLSEETDGDTANTWADAGLHAEGGTDLHGRGMARKHPADPEAPEIGEELAVSRALADLARQLRQVAAEDISGNTGTPWRP</sequence>
<dbReference type="Proteomes" id="UP000572635">
    <property type="component" value="Unassembled WGS sequence"/>
</dbReference>
<dbReference type="InterPro" id="IPR038070">
    <property type="entry name" value="Rv2632c-like_sf"/>
</dbReference>
<reference evidence="2 3" key="1">
    <citation type="submission" date="2020-08" db="EMBL/GenBank/DDBJ databases">
        <title>Sequencing the genomes of 1000 actinobacteria strains.</title>
        <authorList>
            <person name="Klenk H.-P."/>
        </authorList>
    </citation>
    <scope>NUCLEOTIDE SEQUENCE [LARGE SCALE GENOMIC DNA]</scope>
    <source>
        <strain evidence="2 3">DSM 44551</strain>
    </source>
</reference>
<accession>A0A7W8QHS9</accession>
<name>A0A7W8QHS9_9ACTN</name>
<dbReference type="SUPFAM" id="SSF143212">
    <property type="entry name" value="Rv2632c-like"/>
    <property type="match status" value="1"/>
</dbReference>
<dbReference type="Pfam" id="PF08962">
    <property type="entry name" value="Rv2632c-like"/>
    <property type="match status" value="1"/>
</dbReference>
<dbReference type="InterPro" id="IPR015057">
    <property type="entry name" value="Rv2632c-like"/>
</dbReference>
<keyword evidence="3" id="KW-1185">Reference proteome</keyword>
<evidence type="ECO:0000313" key="2">
    <source>
        <dbReference type="EMBL" id="MBB5430723.1"/>
    </source>
</evidence>
<feature type="region of interest" description="Disordered" evidence="1">
    <location>
        <begin position="32"/>
        <end position="52"/>
    </location>
</feature>
<dbReference type="EMBL" id="JACHDB010000001">
    <property type="protein sequence ID" value="MBB5430723.1"/>
    <property type="molecule type" value="Genomic_DNA"/>
</dbReference>
<comment type="caution">
    <text evidence="2">The sequence shown here is derived from an EMBL/GenBank/DDBJ whole genome shotgun (WGS) entry which is preliminary data.</text>
</comment>
<protein>
    <recommendedName>
        <fullName evidence="4">DUF1876 domain-containing protein</fullName>
    </recommendedName>
</protein>
<organism evidence="2 3">
    <name type="scientific">Nocardiopsis composta</name>
    <dbReference type="NCBI Taxonomy" id="157465"/>
    <lineage>
        <taxon>Bacteria</taxon>
        <taxon>Bacillati</taxon>
        <taxon>Actinomycetota</taxon>
        <taxon>Actinomycetes</taxon>
        <taxon>Streptosporangiales</taxon>
        <taxon>Nocardiopsidaceae</taxon>
        <taxon>Nocardiopsis</taxon>
    </lineage>
</organism>
<proteinExistence type="predicted"/>
<evidence type="ECO:0008006" key="4">
    <source>
        <dbReference type="Google" id="ProtNLM"/>
    </source>
</evidence>
<dbReference type="AlphaFoldDB" id="A0A7W8QHS9"/>